<gene>
    <name evidence="11" type="ORF">HY473_00625</name>
</gene>
<organism evidence="11 12">
    <name type="scientific">Candidatus Sungiibacteriota bacterium</name>
    <dbReference type="NCBI Taxonomy" id="2750080"/>
    <lineage>
        <taxon>Bacteria</taxon>
        <taxon>Candidatus Sungiibacteriota</taxon>
    </lineage>
</organism>
<dbReference type="GO" id="GO:0009002">
    <property type="term" value="F:serine-type D-Ala-D-Ala carboxypeptidase activity"/>
    <property type="evidence" value="ECO:0007669"/>
    <property type="project" value="InterPro"/>
</dbReference>
<evidence type="ECO:0000313" key="12">
    <source>
        <dbReference type="Proteomes" id="UP000756703"/>
    </source>
</evidence>
<keyword evidence="4" id="KW-0133">Cell shape</keyword>
<dbReference type="Proteomes" id="UP000756703">
    <property type="component" value="Unassembled WGS sequence"/>
</dbReference>
<dbReference type="InterPro" id="IPR001967">
    <property type="entry name" value="Peptidase_S11_N"/>
</dbReference>
<evidence type="ECO:0000256" key="1">
    <source>
        <dbReference type="ARBA" id="ARBA00007164"/>
    </source>
</evidence>
<feature type="active site" description="Acyl-ester intermediate" evidence="7">
    <location>
        <position position="86"/>
    </location>
</feature>
<dbReference type="SUPFAM" id="SSF56601">
    <property type="entry name" value="beta-lactamase/transpeptidase-like"/>
    <property type="match status" value="1"/>
</dbReference>
<keyword evidence="5" id="KW-0573">Peptidoglycan synthesis</keyword>
<dbReference type="PRINTS" id="PR00725">
    <property type="entry name" value="DADACBPTASE1"/>
</dbReference>
<name>A0A932YW76_9BACT</name>
<dbReference type="PANTHER" id="PTHR21581">
    <property type="entry name" value="D-ALANYL-D-ALANINE CARBOXYPEPTIDASE"/>
    <property type="match status" value="1"/>
</dbReference>
<dbReference type="GO" id="GO:0009252">
    <property type="term" value="P:peptidoglycan biosynthetic process"/>
    <property type="evidence" value="ECO:0007669"/>
    <property type="project" value="UniProtKB-KW"/>
</dbReference>
<accession>A0A932YW76</accession>
<keyword evidence="11" id="KW-0645">Protease</keyword>
<feature type="domain" description="Peptidase S11 D-alanyl-D-alanine carboxypeptidase A N-terminal" evidence="10">
    <location>
        <begin position="50"/>
        <end position="281"/>
    </location>
</feature>
<comment type="similarity">
    <text evidence="1 9">Belongs to the peptidase S11 family.</text>
</comment>
<keyword evidence="11" id="KW-0121">Carboxypeptidase</keyword>
<keyword evidence="3" id="KW-0378">Hydrolase</keyword>
<dbReference type="Pfam" id="PF00768">
    <property type="entry name" value="Peptidase_S11"/>
    <property type="match status" value="1"/>
</dbReference>
<comment type="caution">
    <text evidence="11">The sequence shown here is derived from an EMBL/GenBank/DDBJ whole genome shotgun (WGS) entry which is preliminary data.</text>
</comment>
<dbReference type="GO" id="GO:0006508">
    <property type="term" value="P:proteolysis"/>
    <property type="evidence" value="ECO:0007669"/>
    <property type="project" value="InterPro"/>
</dbReference>
<evidence type="ECO:0000256" key="9">
    <source>
        <dbReference type="RuleBase" id="RU004016"/>
    </source>
</evidence>
<dbReference type="InterPro" id="IPR012338">
    <property type="entry name" value="Beta-lactam/transpept-like"/>
</dbReference>
<dbReference type="InterPro" id="IPR018044">
    <property type="entry name" value="Peptidase_S11"/>
</dbReference>
<proteinExistence type="inferred from homology"/>
<dbReference type="AlphaFoldDB" id="A0A932YW76"/>
<feature type="active site" description="Proton acceptor" evidence="7">
    <location>
        <position position="89"/>
    </location>
</feature>
<evidence type="ECO:0000256" key="8">
    <source>
        <dbReference type="PIRSR" id="PIRSR618044-2"/>
    </source>
</evidence>
<evidence type="ECO:0000256" key="3">
    <source>
        <dbReference type="ARBA" id="ARBA00022801"/>
    </source>
</evidence>
<evidence type="ECO:0000256" key="2">
    <source>
        <dbReference type="ARBA" id="ARBA00022729"/>
    </source>
</evidence>
<feature type="binding site" evidence="8">
    <location>
        <position position="263"/>
    </location>
    <ligand>
        <name>substrate</name>
    </ligand>
</feature>
<evidence type="ECO:0000256" key="5">
    <source>
        <dbReference type="ARBA" id="ARBA00022984"/>
    </source>
</evidence>
<evidence type="ECO:0000313" key="11">
    <source>
        <dbReference type="EMBL" id="MBI4132592.1"/>
    </source>
</evidence>
<dbReference type="EMBL" id="JACQMI010000005">
    <property type="protein sequence ID" value="MBI4132592.1"/>
    <property type="molecule type" value="Genomic_DNA"/>
</dbReference>
<dbReference type="GO" id="GO:0071555">
    <property type="term" value="P:cell wall organization"/>
    <property type="evidence" value="ECO:0007669"/>
    <property type="project" value="UniProtKB-KW"/>
</dbReference>
<dbReference type="Gene3D" id="3.40.710.10">
    <property type="entry name" value="DD-peptidase/beta-lactamase superfamily"/>
    <property type="match status" value="1"/>
</dbReference>
<protein>
    <submittedName>
        <fullName evidence="11">D-alanyl-D-alanine carboxypeptidase</fullName>
    </submittedName>
</protein>
<evidence type="ECO:0000256" key="7">
    <source>
        <dbReference type="PIRSR" id="PIRSR618044-1"/>
    </source>
</evidence>
<dbReference type="GO" id="GO:0008360">
    <property type="term" value="P:regulation of cell shape"/>
    <property type="evidence" value="ECO:0007669"/>
    <property type="project" value="UniProtKB-KW"/>
</dbReference>
<evidence type="ECO:0000256" key="4">
    <source>
        <dbReference type="ARBA" id="ARBA00022960"/>
    </source>
</evidence>
<reference evidence="11" key="1">
    <citation type="submission" date="2020-07" db="EMBL/GenBank/DDBJ databases">
        <title>Huge and variable diversity of episymbiotic CPR bacteria and DPANN archaea in groundwater ecosystems.</title>
        <authorList>
            <person name="He C.Y."/>
            <person name="Keren R."/>
            <person name="Whittaker M."/>
            <person name="Farag I.F."/>
            <person name="Doudna J."/>
            <person name="Cate J.H.D."/>
            <person name="Banfield J.F."/>
        </authorList>
    </citation>
    <scope>NUCLEOTIDE SEQUENCE</scope>
    <source>
        <strain evidence="11">NC_groundwater_1225_Ag_S-0.1um_56_177</strain>
    </source>
</reference>
<evidence type="ECO:0000259" key="10">
    <source>
        <dbReference type="Pfam" id="PF00768"/>
    </source>
</evidence>
<dbReference type="PANTHER" id="PTHR21581:SF6">
    <property type="entry name" value="TRAFFICKING PROTEIN PARTICLE COMPLEX SUBUNIT 12"/>
    <property type="match status" value="1"/>
</dbReference>
<evidence type="ECO:0000256" key="6">
    <source>
        <dbReference type="ARBA" id="ARBA00023316"/>
    </source>
</evidence>
<feature type="active site" evidence="7">
    <location>
        <position position="144"/>
    </location>
</feature>
<keyword evidence="6" id="KW-0961">Cell wall biogenesis/degradation</keyword>
<sequence>MPVTRKVFSAIALAMVAIVAASLIMGRSQERSAARALADVQAAIPPLAEKGVAPPELSATAVFVKRLATGEILLDRESWLELPVASLTKLMTALLLVELSPPGEVIAFSAQAKAAGEPDVKRGPVLAGERVSVDGVIQLLLIVSANDAAYAAAEHLGVRDDIGSTGLFTDRISTFVERMNERAQTLGLRGTRFANPAGNDDPDNYSTARDIASLAEFIARNRPELWAVSRLPAAVLMTLDGRSYPIVNTNPLLGEYPALSGSKTGFEDQAQGTLVFLYSLASEDMLAAVLLKSGDRFGDERKLIEWIESNFEVATAQP</sequence>
<keyword evidence="2" id="KW-0732">Signal</keyword>